<dbReference type="RefSeq" id="WP_307229028.1">
    <property type="nucleotide sequence ID" value="NZ_JAUSVF010000001.1"/>
</dbReference>
<evidence type="ECO:0000313" key="2">
    <source>
        <dbReference type="EMBL" id="MDQ0319824.1"/>
    </source>
</evidence>
<protein>
    <submittedName>
        <fullName evidence="2">Uncharacterized protein</fullName>
    </submittedName>
</protein>
<reference evidence="2 3" key="1">
    <citation type="submission" date="2023-07" db="EMBL/GenBank/DDBJ databases">
        <title>Genomic Encyclopedia of Type Strains, Phase IV (KMG-IV): sequencing the most valuable type-strain genomes for metagenomic binning, comparative biology and taxonomic classification.</title>
        <authorList>
            <person name="Goeker M."/>
        </authorList>
    </citation>
    <scope>NUCLEOTIDE SEQUENCE [LARGE SCALE GENOMIC DNA]</scope>
    <source>
        <strain evidence="2 3">DSM 1112</strain>
    </source>
</reference>
<feature type="region of interest" description="Disordered" evidence="1">
    <location>
        <begin position="127"/>
        <end position="175"/>
    </location>
</feature>
<name>A0ABU0BQ03_9HYPH</name>
<gene>
    <name evidence="2" type="ORF">QO002_001962</name>
</gene>
<organism evidence="2 3">
    <name type="scientific">Pararhizobium capsulatum DSM 1112</name>
    <dbReference type="NCBI Taxonomy" id="1121113"/>
    <lineage>
        <taxon>Bacteria</taxon>
        <taxon>Pseudomonadati</taxon>
        <taxon>Pseudomonadota</taxon>
        <taxon>Alphaproteobacteria</taxon>
        <taxon>Hyphomicrobiales</taxon>
        <taxon>Rhizobiaceae</taxon>
        <taxon>Rhizobium/Agrobacterium group</taxon>
        <taxon>Pararhizobium</taxon>
    </lineage>
</organism>
<evidence type="ECO:0000256" key="1">
    <source>
        <dbReference type="SAM" id="MobiDB-lite"/>
    </source>
</evidence>
<comment type="caution">
    <text evidence="2">The sequence shown here is derived from an EMBL/GenBank/DDBJ whole genome shotgun (WGS) entry which is preliminary data.</text>
</comment>
<evidence type="ECO:0000313" key="3">
    <source>
        <dbReference type="Proteomes" id="UP001230207"/>
    </source>
</evidence>
<proteinExistence type="predicted"/>
<dbReference type="Proteomes" id="UP001230207">
    <property type="component" value="Unassembled WGS sequence"/>
</dbReference>
<sequence>MRHLATPRPNPAFRVLKDLNPTDATGVAWFLAQASMLPDADAMLTAGLSAVSVPLCNSGVMELEAPVTAPRRHSKREENMFQIAFKSLVARRKLLAAGIAAAVLVTSPIVPSGFGAGAPDLGAAFARRGADDPVGHDANDDHGKDKNGHKTRTRDREKEREREREHHKGKDDKRS</sequence>
<feature type="compositionally biased region" description="Basic and acidic residues" evidence="1">
    <location>
        <begin position="128"/>
        <end position="175"/>
    </location>
</feature>
<keyword evidence="3" id="KW-1185">Reference proteome</keyword>
<dbReference type="EMBL" id="JAUSVF010000001">
    <property type="protein sequence ID" value="MDQ0319824.1"/>
    <property type="molecule type" value="Genomic_DNA"/>
</dbReference>
<accession>A0ABU0BQ03</accession>